<dbReference type="InterPro" id="IPR000387">
    <property type="entry name" value="Tyr_Pase_dom"/>
</dbReference>
<proteinExistence type="predicted"/>
<dbReference type="PANTHER" id="PTHR38745:SF2">
    <property type="entry name" value="TYROSINE SPECIFIC PROTEIN PHOSPHATASES DOMAIN-CONTAINING PROTEIN"/>
    <property type="match status" value="1"/>
</dbReference>
<dbReference type="InterPro" id="IPR029021">
    <property type="entry name" value="Prot-tyrosine_phosphatase-like"/>
</dbReference>
<evidence type="ECO:0000313" key="3">
    <source>
        <dbReference type="Proteomes" id="UP001211907"/>
    </source>
</evidence>
<sequence>MRGTSTPISGTFTPNDNTNDSVFPINSTLLATANNLYAWDNDNLAHSIDLINSWVNTATPSPFEATVILFHCGHGQDRTGAIAGAYNMKFIGQTYDEVWATNKAIGMDVPANVNQMR</sequence>
<dbReference type="EMBL" id="JADGJH010005692">
    <property type="protein sequence ID" value="KAJ3079634.1"/>
    <property type="molecule type" value="Genomic_DNA"/>
</dbReference>
<feature type="domain" description="Tyrosine specific protein phosphatases" evidence="1">
    <location>
        <begin position="45"/>
        <end position="117"/>
    </location>
</feature>
<evidence type="ECO:0000259" key="1">
    <source>
        <dbReference type="PROSITE" id="PS50056"/>
    </source>
</evidence>
<dbReference type="AlphaFoldDB" id="A0AAD5SSI5"/>
<evidence type="ECO:0000313" key="2">
    <source>
        <dbReference type="EMBL" id="KAJ3079634.1"/>
    </source>
</evidence>
<gene>
    <name evidence="2" type="ORF">HK100_010364</name>
</gene>
<protein>
    <recommendedName>
        <fullName evidence="1">Tyrosine specific protein phosphatases domain-containing protein</fullName>
    </recommendedName>
</protein>
<dbReference type="PROSITE" id="PS50056">
    <property type="entry name" value="TYR_PHOSPHATASE_2"/>
    <property type="match status" value="1"/>
</dbReference>
<accession>A0AAD5SSI5</accession>
<feature type="non-terminal residue" evidence="2">
    <location>
        <position position="117"/>
    </location>
</feature>
<dbReference type="Proteomes" id="UP001211907">
    <property type="component" value="Unassembled WGS sequence"/>
</dbReference>
<keyword evidence="3" id="KW-1185">Reference proteome</keyword>
<dbReference type="PROSITE" id="PS00383">
    <property type="entry name" value="TYR_PHOSPHATASE_1"/>
    <property type="match status" value="1"/>
</dbReference>
<name>A0AAD5SSI5_9FUNG</name>
<dbReference type="SUPFAM" id="SSF52799">
    <property type="entry name" value="(Phosphotyrosine protein) phosphatases II"/>
    <property type="match status" value="1"/>
</dbReference>
<dbReference type="InterPro" id="IPR016130">
    <property type="entry name" value="Tyr_Pase_AS"/>
</dbReference>
<dbReference type="PANTHER" id="PTHR38745">
    <property type="entry name" value="PHOSPHATASE, PUTATIVE-RELATED"/>
    <property type="match status" value="1"/>
</dbReference>
<reference evidence="2" key="1">
    <citation type="submission" date="2020-05" db="EMBL/GenBank/DDBJ databases">
        <title>Phylogenomic resolution of chytrid fungi.</title>
        <authorList>
            <person name="Stajich J.E."/>
            <person name="Amses K."/>
            <person name="Simmons R."/>
            <person name="Seto K."/>
            <person name="Myers J."/>
            <person name="Bonds A."/>
            <person name="Quandt C.A."/>
            <person name="Barry K."/>
            <person name="Liu P."/>
            <person name="Grigoriev I."/>
            <person name="Longcore J.E."/>
            <person name="James T.Y."/>
        </authorList>
    </citation>
    <scope>NUCLEOTIDE SEQUENCE</scope>
    <source>
        <strain evidence="2">JEL0513</strain>
    </source>
</reference>
<organism evidence="2 3">
    <name type="scientific">Physocladia obscura</name>
    <dbReference type="NCBI Taxonomy" id="109957"/>
    <lineage>
        <taxon>Eukaryota</taxon>
        <taxon>Fungi</taxon>
        <taxon>Fungi incertae sedis</taxon>
        <taxon>Chytridiomycota</taxon>
        <taxon>Chytridiomycota incertae sedis</taxon>
        <taxon>Chytridiomycetes</taxon>
        <taxon>Chytridiales</taxon>
        <taxon>Chytriomycetaceae</taxon>
        <taxon>Physocladia</taxon>
    </lineage>
</organism>
<comment type="caution">
    <text evidence="2">The sequence shown here is derived from an EMBL/GenBank/DDBJ whole genome shotgun (WGS) entry which is preliminary data.</text>
</comment>
<dbReference type="Gene3D" id="3.90.190.10">
    <property type="entry name" value="Protein tyrosine phosphatase superfamily"/>
    <property type="match status" value="1"/>
</dbReference>